<organism evidence="3 4">
    <name type="scientific">Marinospirillum alkaliphilum DSM 21637</name>
    <dbReference type="NCBI Taxonomy" id="1122209"/>
    <lineage>
        <taxon>Bacteria</taxon>
        <taxon>Pseudomonadati</taxon>
        <taxon>Pseudomonadota</taxon>
        <taxon>Gammaproteobacteria</taxon>
        <taxon>Oceanospirillales</taxon>
        <taxon>Oceanospirillaceae</taxon>
        <taxon>Marinospirillum</taxon>
    </lineage>
</organism>
<dbReference type="OrthoDB" id="9180266at2"/>
<keyword evidence="1" id="KW-1133">Transmembrane helix</keyword>
<evidence type="ECO:0000256" key="1">
    <source>
        <dbReference type="SAM" id="Phobius"/>
    </source>
</evidence>
<gene>
    <name evidence="3" type="ORF">SAMN02745752_01259</name>
</gene>
<dbReference type="InterPro" id="IPR013587">
    <property type="entry name" value="Nitrate/nitrite_sensing"/>
</dbReference>
<dbReference type="AlphaFoldDB" id="A0A1K1W3C8"/>
<dbReference type="Pfam" id="PF08376">
    <property type="entry name" value="NIT"/>
    <property type="match status" value="1"/>
</dbReference>
<sequence length="287" mass="32438">MISVPISLAPTLALALPVAIIPLLFLLHRHIQQQLHQKNLQLLQQMKLLRQLIGGFQRHRGLSNGLLCGDTSLHEPLRTTRAELDHLMATATNTDAGSHLDTWRHLADHWSRLREGRTLDANNNLAQHHLIIRSSIFLLEDLAYETRLSENKPDLAWLPLIWHEVLQTAEWAGQARALGTGMAAAGHNSAEQRIRLRFLYQKIHLLSTLAFRSLRTEFDQHLPAALLPLQQAEHQVSNLLNCIQQELLTDQPLTISAGDYFQQATLAIESLLTLVDLTLDHLQQALH</sequence>
<feature type="domain" description="Nitrate/nitrite sensing protein" evidence="2">
    <location>
        <begin position="52"/>
        <end position="282"/>
    </location>
</feature>
<keyword evidence="4" id="KW-1185">Reference proteome</keyword>
<dbReference type="STRING" id="1122209.SAMN02745752_01259"/>
<reference evidence="3 4" key="1">
    <citation type="submission" date="2016-11" db="EMBL/GenBank/DDBJ databases">
        <authorList>
            <person name="Jaros S."/>
            <person name="Januszkiewicz K."/>
            <person name="Wedrychowicz H."/>
        </authorList>
    </citation>
    <scope>NUCLEOTIDE SEQUENCE [LARGE SCALE GENOMIC DNA]</scope>
    <source>
        <strain evidence="3 4">DSM 21637</strain>
    </source>
</reference>
<dbReference type="EMBL" id="FPJW01000003">
    <property type="protein sequence ID" value="SFX31902.1"/>
    <property type="molecule type" value="Genomic_DNA"/>
</dbReference>
<evidence type="ECO:0000259" key="2">
    <source>
        <dbReference type="Pfam" id="PF08376"/>
    </source>
</evidence>
<dbReference type="RefSeq" id="WP_072325494.1">
    <property type="nucleotide sequence ID" value="NZ_FPJW01000003.1"/>
</dbReference>
<name>A0A1K1W3C8_9GAMM</name>
<dbReference type="Proteomes" id="UP000182350">
    <property type="component" value="Unassembled WGS sequence"/>
</dbReference>
<keyword evidence="1" id="KW-0812">Transmembrane</keyword>
<keyword evidence="1" id="KW-0472">Membrane</keyword>
<feature type="transmembrane region" description="Helical" evidence="1">
    <location>
        <begin position="6"/>
        <end position="27"/>
    </location>
</feature>
<protein>
    <submittedName>
        <fullName evidence="3">Nitrate and nitrite sensing</fullName>
    </submittedName>
</protein>
<evidence type="ECO:0000313" key="4">
    <source>
        <dbReference type="Proteomes" id="UP000182350"/>
    </source>
</evidence>
<proteinExistence type="predicted"/>
<evidence type="ECO:0000313" key="3">
    <source>
        <dbReference type="EMBL" id="SFX31902.1"/>
    </source>
</evidence>
<accession>A0A1K1W3C8</accession>